<feature type="region of interest" description="Disordered" evidence="1">
    <location>
        <begin position="1"/>
        <end position="20"/>
    </location>
</feature>
<keyword evidence="3" id="KW-1185">Reference proteome</keyword>
<dbReference type="Proteomes" id="UP001516400">
    <property type="component" value="Unassembled WGS sequence"/>
</dbReference>
<dbReference type="AlphaFoldDB" id="A0ABD2NIL2"/>
<dbReference type="EMBL" id="JABFTP020000103">
    <property type="protein sequence ID" value="KAL3278217.1"/>
    <property type="molecule type" value="Genomic_DNA"/>
</dbReference>
<sequence>KEFTNEIRKNIPADDDPFVDDSLDEIENMNGESDNVVLEADSDSEDGLPLSIIRINEAVLNNISMRNWSRTMSHK</sequence>
<reference evidence="2 3" key="1">
    <citation type="journal article" date="2021" name="BMC Biol.">
        <title>Horizontally acquired antibacterial genes associated with adaptive radiation of ladybird beetles.</title>
        <authorList>
            <person name="Li H.S."/>
            <person name="Tang X.F."/>
            <person name="Huang Y.H."/>
            <person name="Xu Z.Y."/>
            <person name="Chen M.L."/>
            <person name="Du X.Y."/>
            <person name="Qiu B.Y."/>
            <person name="Chen P.T."/>
            <person name="Zhang W."/>
            <person name="Slipinski A."/>
            <person name="Escalona H.E."/>
            <person name="Waterhouse R.M."/>
            <person name="Zwick A."/>
            <person name="Pang H."/>
        </authorList>
    </citation>
    <scope>NUCLEOTIDE SEQUENCE [LARGE SCALE GENOMIC DNA]</scope>
    <source>
        <strain evidence="2">SYSU2018</strain>
    </source>
</reference>
<accession>A0ABD2NIL2</accession>
<gene>
    <name evidence="2" type="ORF">HHI36_013556</name>
</gene>
<name>A0ABD2NIL2_9CUCU</name>
<feature type="non-terminal residue" evidence="2">
    <location>
        <position position="1"/>
    </location>
</feature>
<comment type="caution">
    <text evidence="2">The sequence shown here is derived from an EMBL/GenBank/DDBJ whole genome shotgun (WGS) entry which is preliminary data.</text>
</comment>
<evidence type="ECO:0000313" key="2">
    <source>
        <dbReference type="EMBL" id="KAL3278217.1"/>
    </source>
</evidence>
<organism evidence="2 3">
    <name type="scientific">Cryptolaemus montrouzieri</name>
    <dbReference type="NCBI Taxonomy" id="559131"/>
    <lineage>
        <taxon>Eukaryota</taxon>
        <taxon>Metazoa</taxon>
        <taxon>Ecdysozoa</taxon>
        <taxon>Arthropoda</taxon>
        <taxon>Hexapoda</taxon>
        <taxon>Insecta</taxon>
        <taxon>Pterygota</taxon>
        <taxon>Neoptera</taxon>
        <taxon>Endopterygota</taxon>
        <taxon>Coleoptera</taxon>
        <taxon>Polyphaga</taxon>
        <taxon>Cucujiformia</taxon>
        <taxon>Coccinelloidea</taxon>
        <taxon>Coccinellidae</taxon>
        <taxon>Scymninae</taxon>
        <taxon>Scymnini</taxon>
        <taxon>Cryptolaemus</taxon>
    </lineage>
</organism>
<evidence type="ECO:0000256" key="1">
    <source>
        <dbReference type="SAM" id="MobiDB-lite"/>
    </source>
</evidence>
<evidence type="ECO:0000313" key="3">
    <source>
        <dbReference type="Proteomes" id="UP001516400"/>
    </source>
</evidence>
<protein>
    <submittedName>
        <fullName evidence="2">Uncharacterized protein</fullName>
    </submittedName>
</protein>
<proteinExistence type="predicted"/>
<feature type="compositionally biased region" description="Basic and acidic residues" evidence="1">
    <location>
        <begin position="1"/>
        <end position="12"/>
    </location>
</feature>